<evidence type="ECO:0000313" key="2">
    <source>
        <dbReference type="Proteomes" id="UP001153709"/>
    </source>
</evidence>
<reference evidence="1" key="1">
    <citation type="submission" date="2022-01" db="EMBL/GenBank/DDBJ databases">
        <authorList>
            <person name="King R."/>
        </authorList>
    </citation>
    <scope>NUCLEOTIDE SEQUENCE</scope>
</reference>
<evidence type="ECO:0000313" key="1">
    <source>
        <dbReference type="EMBL" id="CAG9834474.1"/>
    </source>
</evidence>
<dbReference type="EMBL" id="OU898280">
    <property type="protein sequence ID" value="CAG9834474.1"/>
    <property type="molecule type" value="Genomic_DNA"/>
</dbReference>
<dbReference type="Proteomes" id="UP001153709">
    <property type="component" value="Chromosome 5"/>
</dbReference>
<protein>
    <submittedName>
        <fullName evidence="1">Uncharacterized protein</fullName>
    </submittedName>
</protein>
<proteinExistence type="predicted"/>
<accession>A0A9N9T308</accession>
<sequence>MIGCGNKTRTQKEVCEMFNDKYPGKQVSQSTVSTIEKKFRYSGHVKNIEKPD</sequence>
<organism evidence="1 2">
    <name type="scientific">Diabrotica balteata</name>
    <name type="common">Banded cucumber beetle</name>
    <dbReference type="NCBI Taxonomy" id="107213"/>
    <lineage>
        <taxon>Eukaryota</taxon>
        <taxon>Metazoa</taxon>
        <taxon>Ecdysozoa</taxon>
        <taxon>Arthropoda</taxon>
        <taxon>Hexapoda</taxon>
        <taxon>Insecta</taxon>
        <taxon>Pterygota</taxon>
        <taxon>Neoptera</taxon>
        <taxon>Endopterygota</taxon>
        <taxon>Coleoptera</taxon>
        <taxon>Polyphaga</taxon>
        <taxon>Cucujiformia</taxon>
        <taxon>Chrysomeloidea</taxon>
        <taxon>Chrysomelidae</taxon>
        <taxon>Galerucinae</taxon>
        <taxon>Diabroticina</taxon>
        <taxon>Diabroticites</taxon>
        <taxon>Diabrotica</taxon>
    </lineage>
</organism>
<keyword evidence="2" id="KW-1185">Reference proteome</keyword>
<gene>
    <name evidence="1" type="ORF">DIABBA_LOCUS7772</name>
</gene>
<dbReference type="AlphaFoldDB" id="A0A9N9T308"/>
<dbReference type="Gene3D" id="1.10.10.60">
    <property type="entry name" value="Homeodomain-like"/>
    <property type="match status" value="1"/>
</dbReference>
<dbReference type="OrthoDB" id="6782700at2759"/>
<name>A0A9N9T308_DIABA</name>